<dbReference type="InterPro" id="IPR010516">
    <property type="entry name" value="SAP18"/>
</dbReference>
<gene>
    <name evidence="3" type="ORF">N0V93_005536</name>
</gene>
<accession>A0A9W8YT19</accession>
<evidence type="ECO:0000256" key="2">
    <source>
        <dbReference type="SAM" id="MobiDB-lite"/>
    </source>
</evidence>
<organism evidence="3 4">
    <name type="scientific">Gnomoniopsis smithogilvyi</name>
    <dbReference type="NCBI Taxonomy" id="1191159"/>
    <lineage>
        <taxon>Eukaryota</taxon>
        <taxon>Fungi</taxon>
        <taxon>Dikarya</taxon>
        <taxon>Ascomycota</taxon>
        <taxon>Pezizomycotina</taxon>
        <taxon>Sordariomycetes</taxon>
        <taxon>Sordariomycetidae</taxon>
        <taxon>Diaporthales</taxon>
        <taxon>Gnomoniaceae</taxon>
        <taxon>Gnomoniopsis</taxon>
    </lineage>
</organism>
<dbReference type="Pfam" id="PF06487">
    <property type="entry name" value="SAP18"/>
    <property type="match status" value="1"/>
</dbReference>
<dbReference type="EMBL" id="JAPEVB010000003">
    <property type="protein sequence ID" value="KAJ4391916.1"/>
    <property type="molecule type" value="Genomic_DNA"/>
</dbReference>
<feature type="region of interest" description="Disordered" evidence="2">
    <location>
        <begin position="180"/>
        <end position="265"/>
    </location>
</feature>
<name>A0A9W8YT19_9PEZI</name>
<proteinExistence type="inferred from homology"/>
<sequence length="265" mass="27722">MELAPEPVDRDITTPFLLKLYYRTGAFHRPDEFSSPIDLPPHIALHTWSSASLLELTQLIAAFSPALLPSPAIGTRLAFRHLYHDVRGPPASASTPRLATQDLGSVVIGDGGPGVVADPDELDVGRLKETATVGSSAEAAKTLADARFVVGDILSVAILPPSAVDGSVASANAARMGRGYGPGSGQTALGPTMEADGRGSGRDRGFGDVRGGGGHGGRMAGVGSRFERDGRDGRAPVPPLGEWRRGERLPDAPSIRGRGRGRPRW</sequence>
<dbReference type="OrthoDB" id="440566at2759"/>
<dbReference type="Proteomes" id="UP001140453">
    <property type="component" value="Unassembled WGS sequence"/>
</dbReference>
<evidence type="ECO:0000256" key="1">
    <source>
        <dbReference type="ARBA" id="ARBA00009143"/>
    </source>
</evidence>
<dbReference type="PANTHER" id="PTHR13082">
    <property type="entry name" value="SAP18"/>
    <property type="match status" value="1"/>
</dbReference>
<dbReference type="GO" id="GO:0005634">
    <property type="term" value="C:nucleus"/>
    <property type="evidence" value="ECO:0007669"/>
    <property type="project" value="TreeGrafter"/>
</dbReference>
<keyword evidence="4" id="KW-1185">Reference proteome</keyword>
<feature type="compositionally biased region" description="Basic and acidic residues" evidence="2">
    <location>
        <begin position="225"/>
        <end position="234"/>
    </location>
</feature>
<dbReference type="InterPro" id="IPR042534">
    <property type="entry name" value="SAP18_sf"/>
</dbReference>
<feature type="compositionally biased region" description="Gly residues" evidence="2">
    <location>
        <begin position="208"/>
        <end position="220"/>
    </location>
</feature>
<comment type="caution">
    <text evidence="3">The sequence shown here is derived from an EMBL/GenBank/DDBJ whole genome shotgun (WGS) entry which is preliminary data.</text>
</comment>
<evidence type="ECO:0000313" key="4">
    <source>
        <dbReference type="Proteomes" id="UP001140453"/>
    </source>
</evidence>
<dbReference type="AlphaFoldDB" id="A0A9W8YT19"/>
<dbReference type="Gene3D" id="3.10.20.550">
    <property type="entry name" value="ASAP complex, SAP18 subunit"/>
    <property type="match status" value="1"/>
</dbReference>
<evidence type="ECO:0000313" key="3">
    <source>
        <dbReference type="EMBL" id="KAJ4391916.1"/>
    </source>
</evidence>
<evidence type="ECO:0008006" key="5">
    <source>
        <dbReference type="Google" id="ProtNLM"/>
    </source>
</evidence>
<protein>
    <recommendedName>
        <fullName evidence="5">Sin3-associated polypeptide Sap18</fullName>
    </recommendedName>
</protein>
<feature type="compositionally biased region" description="Basic and acidic residues" evidence="2">
    <location>
        <begin position="195"/>
        <end position="207"/>
    </location>
</feature>
<dbReference type="PANTHER" id="PTHR13082:SF0">
    <property type="entry name" value="HISTONE DEACETYLASE COMPLEX SUBUNIT SAP18"/>
    <property type="match status" value="1"/>
</dbReference>
<reference evidence="3" key="1">
    <citation type="submission" date="2022-10" db="EMBL/GenBank/DDBJ databases">
        <title>Tapping the CABI collections for fungal endophytes: first genome assemblies for Collariella, Neodidymelliopsis, Ascochyta clinopodiicola, Didymella pomorum, Didymosphaeria variabile, Neocosmospora piperis and Neocucurbitaria cava.</title>
        <authorList>
            <person name="Hill R."/>
        </authorList>
    </citation>
    <scope>NUCLEOTIDE SEQUENCE</scope>
    <source>
        <strain evidence="3">IMI 355082</strain>
    </source>
</reference>
<comment type="similarity">
    <text evidence="1">Belongs to the SAP18 family.</text>
</comment>